<keyword evidence="1" id="KW-0472">Membrane</keyword>
<dbReference type="EMBL" id="FOHE01000003">
    <property type="protein sequence ID" value="SES90819.1"/>
    <property type="molecule type" value="Genomic_DNA"/>
</dbReference>
<proteinExistence type="predicted"/>
<dbReference type="AlphaFoldDB" id="A0A1I0A9D0"/>
<feature type="transmembrane region" description="Helical" evidence="1">
    <location>
        <begin position="38"/>
        <end position="59"/>
    </location>
</feature>
<keyword evidence="1" id="KW-0812">Transmembrane</keyword>
<protein>
    <submittedName>
        <fullName evidence="2">Uncharacterized protein</fullName>
    </submittedName>
</protein>
<reference evidence="2 3" key="1">
    <citation type="submission" date="2016-10" db="EMBL/GenBank/DDBJ databases">
        <authorList>
            <person name="de Groot N.N."/>
        </authorList>
    </citation>
    <scope>NUCLEOTIDE SEQUENCE [LARGE SCALE GENOMIC DNA]</scope>
    <source>
        <strain evidence="2 3">IBRC-M 10780</strain>
    </source>
</reference>
<evidence type="ECO:0000313" key="2">
    <source>
        <dbReference type="EMBL" id="SES90819.1"/>
    </source>
</evidence>
<sequence>MIDKVLFWIFFLIFLLINTYFYGLFFKNINFIPDHWETSSSFTIIIVLLYFLAVIPFTAYLSERVLQFCQNQRFMNRRILIATLIMIPIMFVSLKLYNEYKEKGLVEAMDYDEDSFEMFIFYPGQNIEWRTTNQDHVDELMDFLSQYDVKRMKQRDWDSDVSNERGVSFDIVNSDRPIMAYIMEERLRINTEYYSLVNGSIDIDWIINFIEENQR</sequence>
<keyword evidence="1" id="KW-1133">Transmembrane helix</keyword>
<evidence type="ECO:0000256" key="1">
    <source>
        <dbReference type="SAM" id="Phobius"/>
    </source>
</evidence>
<evidence type="ECO:0000313" key="3">
    <source>
        <dbReference type="Proteomes" id="UP000198618"/>
    </source>
</evidence>
<accession>A0A1I0A9D0</accession>
<name>A0A1I0A9D0_9BACI</name>
<feature type="transmembrane region" description="Helical" evidence="1">
    <location>
        <begin position="79"/>
        <end position="97"/>
    </location>
</feature>
<gene>
    <name evidence="2" type="ORF">SAMN05216389_103137</name>
</gene>
<feature type="transmembrane region" description="Helical" evidence="1">
    <location>
        <begin position="6"/>
        <end position="26"/>
    </location>
</feature>
<dbReference type="RefSeq" id="WP_090867453.1">
    <property type="nucleotide sequence ID" value="NZ_FOHE01000003.1"/>
</dbReference>
<dbReference type="OrthoDB" id="2437154at2"/>
<dbReference type="Proteomes" id="UP000198618">
    <property type="component" value="Unassembled WGS sequence"/>
</dbReference>
<organism evidence="2 3">
    <name type="scientific">Oceanobacillus limi</name>
    <dbReference type="NCBI Taxonomy" id="930131"/>
    <lineage>
        <taxon>Bacteria</taxon>
        <taxon>Bacillati</taxon>
        <taxon>Bacillota</taxon>
        <taxon>Bacilli</taxon>
        <taxon>Bacillales</taxon>
        <taxon>Bacillaceae</taxon>
        <taxon>Oceanobacillus</taxon>
    </lineage>
</organism>
<keyword evidence="3" id="KW-1185">Reference proteome</keyword>